<dbReference type="HOGENOM" id="CLU_1768249_0_0_1"/>
<dbReference type="AlphaFoldDB" id="S3DQN7"/>
<accession>S3DQN7</accession>
<evidence type="ECO:0000313" key="3">
    <source>
        <dbReference type="Proteomes" id="UP000016922"/>
    </source>
</evidence>
<keyword evidence="3" id="KW-1185">Reference proteome</keyword>
<dbReference type="EMBL" id="KE145368">
    <property type="protein sequence ID" value="EPE28773.1"/>
    <property type="molecule type" value="Genomic_DNA"/>
</dbReference>
<dbReference type="Proteomes" id="UP000016922">
    <property type="component" value="Unassembled WGS sequence"/>
</dbReference>
<feature type="compositionally biased region" description="Acidic residues" evidence="1">
    <location>
        <begin position="52"/>
        <end position="68"/>
    </location>
</feature>
<dbReference type="GeneID" id="19468941"/>
<sequence length="147" mass="16948">MAKVKISAKTIHVKRQGLRNRVVKMKRISSIRKGIWRRSGKSQHDKVQLEESAQEDVEEEPEEEEDVSDLPLDKSDFCAFFRQIAAKMHINLRCADDEIKTLEGKEEPEITMILTMANRTASHVNRVTVTEDLQLVSRLRLMMTGKN</sequence>
<proteinExistence type="predicted"/>
<dbReference type="KEGG" id="glz:GLAREA_09894"/>
<name>S3DQN7_GLAL2</name>
<gene>
    <name evidence="2" type="ORF">GLAREA_09894</name>
</gene>
<protein>
    <submittedName>
        <fullName evidence="2">Uncharacterized protein</fullName>
    </submittedName>
</protein>
<feature type="region of interest" description="Disordered" evidence="1">
    <location>
        <begin position="36"/>
        <end position="69"/>
    </location>
</feature>
<reference evidence="2 3" key="1">
    <citation type="journal article" date="2013" name="BMC Genomics">
        <title>Genomics-driven discovery of the pneumocandin biosynthetic gene cluster in the fungus Glarea lozoyensis.</title>
        <authorList>
            <person name="Chen L."/>
            <person name="Yue Q."/>
            <person name="Zhang X."/>
            <person name="Xiang M."/>
            <person name="Wang C."/>
            <person name="Li S."/>
            <person name="Che Y."/>
            <person name="Ortiz-Lopez F.J."/>
            <person name="Bills G.F."/>
            <person name="Liu X."/>
            <person name="An Z."/>
        </authorList>
    </citation>
    <scope>NUCLEOTIDE SEQUENCE [LARGE SCALE GENOMIC DNA]</scope>
    <source>
        <strain evidence="3">ATCC 20868 / MF5171</strain>
    </source>
</reference>
<evidence type="ECO:0000313" key="2">
    <source>
        <dbReference type="EMBL" id="EPE28773.1"/>
    </source>
</evidence>
<dbReference type="Gene3D" id="1.10.20.10">
    <property type="entry name" value="Histone, subunit A"/>
    <property type="match status" value="1"/>
</dbReference>
<dbReference type="GO" id="GO:0046982">
    <property type="term" value="F:protein heterodimerization activity"/>
    <property type="evidence" value="ECO:0007669"/>
    <property type="project" value="InterPro"/>
</dbReference>
<evidence type="ECO:0000256" key="1">
    <source>
        <dbReference type="SAM" id="MobiDB-lite"/>
    </source>
</evidence>
<dbReference type="InterPro" id="IPR009072">
    <property type="entry name" value="Histone-fold"/>
</dbReference>
<organism evidence="2 3">
    <name type="scientific">Glarea lozoyensis (strain ATCC 20868 / MF5171)</name>
    <dbReference type="NCBI Taxonomy" id="1116229"/>
    <lineage>
        <taxon>Eukaryota</taxon>
        <taxon>Fungi</taxon>
        <taxon>Dikarya</taxon>
        <taxon>Ascomycota</taxon>
        <taxon>Pezizomycotina</taxon>
        <taxon>Leotiomycetes</taxon>
        <taxon>Helotiales</taxon>
        <taxon>Helotiaceae</taxon>
        <taxon>Glarea</taxon>
    </lineage>
</organism>
<dbReference type="RefSeq" id="XP_008084681.1">
    <property type="nucleotide sequence ID" value="XM_008086490.1"/>
</dbReference>